<dbReference type="PANTHER" id="PTHR16220">
    <property type="entry name" value="WD REPEAT PROTEIN 8-RELATED"/>
    <property type="match status" value="1"/>
</dbReference>
<accession>F0WBQ2</accession>
<dbReference type="InterPro" id="IPR052778">
    <property type="entry name" value="Centrosome-WD_assoc"/>
</dbReference>
<reference evidence="1" key="2">
    <citation type="submission" date="2011-02" db="EMBL/GenBank/DDBJ databases">
        <authorList>
            <person name="MacLean D."/>
        </authorList>
    </citation>
    <scope>NUCLEOTIDE SEQUENCE</scope>
</reference>
<dbReference type="PANTHER" id="PTHR16220:SF0">
    <property type="entry name" value="WD REPEAT-CONTAINING PROTEIN WRAP73"/>
    <property type="match status" value="1"/>
</dbReference>
<dbReference type="GO" id="GO:0005815">
    <property type="term" value="C:microtubule organizing center"/>
    <property type="evidence" value="ECO:0007669"/>
    <property type="project" value="TreeGrafter"/>
</dbReference>
<dbReference type="EMBL" id="FR824142">
    <property type="protein sequence ID" value="CCA20536.1"/>
    <property type="molecule type" value="Genomic_DNA"/>
</dbReference>
<gene>
    <name evidence="1" type="primary">AlNc14C53G4093</name>
    <name evidence="2" type="synonym">AlNc14C97G5896</name>
    <name evidence="1" type="ORF">ALNC14_047220</name>
    <name evidence="2" type="ORF">ALNC14_066790</name>
</gene>
<dbReference type="InterPro" id="IPR036322">
    <property type="entry name" value="WD40_repeat_dom_sf"/>
</dbReference>
<proteinExistence type="predicted"/>
<organism evidence="1">
    <name type="scientific">Albugo laibachii Nc14</name>
    <dbReference type="NCBI Taxonomy" id="890382"/>
    <lineage>
        <taxon>Eukaryota</taxon>
        <taxon>Sar</taxon>
        <taxon>Stramenopiles</taxon>
        <taxon>Oomycota</taxon>
        <taxon>Peronosporomycetes</taxon>
        <taxon>Albuginales</taxon>
        <taxon>Albuginaceae</taxon>
        <taxon>Albugo</taxon>
    </lineage>
</organism>
<dbReference type="GO" id="GO:1990811">
    <property type="term" value="C:MWP complex"/>
    <property type="evidence" value="ECO:0007669"/>
    <property type="project" value="TreeGrafter"/>
</dbReference>
<dbReference type="InterPro" id="IPR001680">
    <property type="entry name" value="WD40_rpt"/>
</dbReference>
<dbReference type="SUPFAM" id="SSF82171">
    <property type="entry name" value="DPP6 N-terminal domain-like"/>
    <property type="match status" value="1"/>
</dbReference>
<evidence type="ECO:0000313" key="1">
    <source>
        <dbReference type="EMBL" id="CCA18579.1"/>
    </source>
</evidence>
<dbReference type="EMBL" id="FR824098">
    <property type="protein sequence ID" value="CCA18579.1"/>
    <property type="molecule type" value="Genomic_DNA"/>
</dbReference>
<dbReference type="Gene3D" id="2.130.10.10">
    <property type="entry name" value="YVTN repeat-like/Quinoprotein amine dehydrogenase"/>
    <property type="match status" value="3"/>
</dbReference>
<dbReference type="SUPFAM" id="SSF50978">
    <property type="entry name" value="WD40 repeat-like"/>
    <property type="match status" value="1"/>
</dbReference>
<dbReference type="HOGENOM" id="CLU_024072_3_1_1"/>
<evidence type="ECO:0000313" key="2">
    <source>
        <dbReference type="EMBL" id="CCA20536.1"/>
    </source>
</evidence>
<protein>
    <submittedName>
        <fullName evidence="1">Uncharacterized protein AlNc14C53G4093</fullName>
    </submittedName>
    <submittedName>
        <fullName evidence="2">Uncharacterized protein AlNc14C97G5896</fullName>
    </submittedName>
</protein>
<name>F0WBQ2_9STRA</name>
<dbReference type="AlphaFoldDB" id="F0WBQ2"/>
<dbReference type="InterPro" id="IPR015943">
    <property type="entry name" value="WD40/YVTN_repeat-like_dom_sf"/>
</dbReference>
<dbReference type="SMART" id="SM00320">
    <property type="entry name" value="WD40"/>
    <property type="match status" value="4"/>
</dbReference>
<reference evidence="1" key="1">
    <citation type="journal article" date="2011" name="PLoS Biol.">
        <title>Gene gain and loss during evolution of obligate parasitism in the white rust pathogen of Arabidopsis thaliana.</title>
        <authorList>
            <person name="Kemen E."/>
            <person name="Gardiner A."/>
            <person name="Schultz-Larsen T."/>
            <person name="Kemen A.C."/>
            <person name="Balmuth A.L."/>
            <person name="Robert-Seilaniantz A."/>
            <person name="Bailey K."/>
            <person name="Holub E."/>
            <person name="Studholme D.J."/>
            <person name="Maclean D."/>
            <person name="Jones J.D."/>
        </authorList>
    </citation>
    <scope>NUCLEOTIDE SEQUENCE</scope>
</reference>
<sequence length="532" mass="59502">MTNPIINRSDEWLILYASNMQGIDTSDASHNFSVLNNKLDAEELQISATLKVDRALVQWSFCGDYLAIASESCLCIRDEQTLQIIQQYTANDVIQSIAWSTGSVLIAAASFKRGILQIWSIKDTSWTCKISEGIAGLTSFSWLPDSLHVITVSDFQLYATVWSLRDRSKKVIRHPKLSASDGFASSPDGNLLAVVERSQCKDYLGVYDSKKWELQAHFALQSYDCVQVAWAPDNCAIAVADNTLEYRVLFYLPDGTLLSNYEAYKDALGLRVMTWSPGGDFIALGSYDDHLRILNSLTWQPVADIAHDVIATQLNRCTRHAIEYEEHFGKQAVLDRPQGRRVTITKSTGRNDHSTTLHSTTAMLAASNAARAISDLNITGRQQDVCFVTRKPPFSVMVVASDPAIEIPLMGIQRAIWSADSRYIATKSELTPHNIWIWSVQDVTLAAVLTLLQPVKSFQWHTEWTTLAIVTGGRRVYLWSADSAVSWIDIPFDNFKALGIRWNPKNSSLIAISRQECCCILFSDTPMQRTSQ</sequence>